<feature type="domain" description="tRNA nucleotidyltransferase/poly(A) polymerase RNA and SrmB- binding" evidence="12">
    <location>
        <begin position="230"/>
        <end position="291"/>
    </location>
</feature>
<keyword evidence="2 7" id="KW-0808">Transferase</keyword>
<name>A0A5S3Z475_9GAMM</name>
<dbReference type="InterPro" id="IPR002646">
    <property type="entry name" value="PolA_pol_head_dom"/>
</dbReference>
<evidence type="ECO:0000256" key="6">
    <source>
        <dbReference type="ARBA" id="ARBA00023163"/>
    </source>
</evidence>
<comment type="similarity">
    <text evidence="7 8">Belongs to the tRNA nucleotidyltransferase/poly(A) polymerase family.</text>
</comment>
<reference evidence="13 14" key="1">
    <citation type="submission" date="2017-12" db="EMBL/GenBank/DDBJ databases">
        <authorList>
            <person name="Paulsen S."/>
            <person name="Gram L.K."/>
        </authorList>
    </citation>
    <scope>NUCLEOTIDE SEQUENCE [LARGE SCALE GENOMIC DNA]</scope>
    <source>
        <strain evidence="13 14">S2897</strain>
    </source>
</reference>
<dbReference type="SUPFAM" id="SSF81301">
    <property type="entry name" value="Nucleotidyltransferase"/>
    <property type="match status" value="1"/>
</dbReference>
<dbReference type="Gene3D" id="1.10.3090.10">
    <property type="entry name" value="cca-adding enzyme, domain 2"/>
    <property type="match status" value="1"/>
</dbReference>
<dbReference type="GO" id="GO:0006397">
    <property type="term" value="P:mRNA processing"/>
    <property type="evidence" value="ECO:0007669"/>
    <property type="project" value="UniProtKB-KW"/>
</dbReference>
<gene>
    <name evidence="7" type="primary">pcnB</name>
    <name evidence="13" type="ORF">CWC05_13120</name>
</gene>
<dbReference type="EMBL" id="PNCG01000014">
    <property type="protein sequence ID" value="TMP86346.1"/>
    <property type="molecule type" value="Genomic_DNA"/>
</dbReference>
<dbReference type="Gene3D" id="3.30.460.10">
    <property type="entry name" value="Beta Polymerase, domain 2"/>
    <property type="match status" value="1"/>
</dbReference>
<dbReference type="CDD" id="cd05398">
    <property type="entry name" value="NT_ClassII-CCAase"/>
    <property type="match status" value="1"/>
</dbReference>
<evidence type="ECO:0000256" key="1">
    <source>
        <dbReference type="ARBA" id="ARBA00022664"/>
    </source>
</evidence>
<dbReference type="GO" id="GO:0005524">
    <property type="term" value="F:ATP binding"/>
    <property type="evidence" value="ECO:0007669"/>
    <property type="project" value="UniProtKB-UniRule"/>
</dbReference>
<keyword evidence="4 7" id="KW-0067">ATP-binding</keyword>
<keyword evidence="1 7" id="KW-0507">mRNA processing</keyword>
<comment type="caution">
    <text evidence="13">The sequence shown here is derived from an EMBL/GenBank/DDBJ whole genome shotgun (WGS) entry which is preliminary data.</text>
</comment>
<feature type="active site" evidence="7">
    <location>
        <position position="92"/>
    </location>
</feature>
<keyword evidence="6 7" id="KW-0804">Transcription</keyword>
<dbReference type="InterPro" id="IPR032828">
    <property type="entry name" value="PolyA_RNA-bd"/>
</dbReference>
<comment type="function">
    <text evidence="7">Adds poly(A) tail to the 3' end of many RNAs, which usually targets these RNAs for decay. Plays a significant role in the global control of gene expression, through influencing the rate of transcript degradation, and in the general RNA quality control.</text>
</comment>
<dbReference type="InterPro" id="IPR010206">
    <property type="entry name" value="PolA_pol_I"/>
</dbReference>
<evidence type="ECO:0000256" key="5">
    <source>
        <dbReference type="ARBA" id="ARBA00022884"/>
    </source>
</evidence>
<evidence type="ECO:0000256" key="4">
    <source>
        <dbReference type="ARBA" id="ARBA00022840"/>
    </source>
</evidence>
<dbReference type="GO" id="GO:1990817">
    <property type="term" value="F:poly(A) RNA polymerase activity"/>
    <property type="evidence" value="ECO:0007669"/>
    <property type="project" value="UniProtKB-UniRule"/>
</dbReference>
<evidence type="ECO:0000313" key="14">
    <source>
        <dbReference type="Proteomes" id="UP000305874"/>
    </source>
</evidence>
<feature type="domain" description="Polymerase A arginine-rich C-terminal" evidence="11">
    <location>
        <begin position="348"/>
        <end position="461"/>
    </location>
</feature>
<dbReference type="HAMAP" id="MF_00957">
    <property type="entry name" value="PolyA_pol"/>
    <property type="match status" value="1"/>
</dbReference>
<protein>
    <recommendedName>
        <fullName evidence="7">Poly(A) polymerase I</fullName>
        <shortName evidence="7">PAP I</shortName>
        <ecNumber evidence="7">2.7.7.19</ecNumber>
    </recommendedName>
</protein>
<dbReference type="FunFam" id="3.30.460.10:FF:000035">
    <property type="entry name" value="Poly(A) polymerase I"/>
    <property type="match status" value="1"/>
</dbReference>
<evidence type="ECO:0000259" key="11">
    <source>
        <dbReference type="Pfam" id="PF12626"/>
    </source>
</evidence>
<dbReference type="Proteomes" id="UP000305874">
    <property type="component" value="Unassembled WGS sequence"/>
</dbReference>
<dbReference type="PANTHER" id="PTHR43051">
    <property type="entry name" value="POLYNUCLEOTIDE ADENYLYLTRANSFERASE FAMILY PROTEIN"/>
    <property type="match status" value="1"/>
</dbReference>
<keyword evidence="3 7" id="KW-0547">Nucleotide-binding</keyword>
<keyword evidence="13" id="KW-0548">Nucleotidyltransferase</keyword>
<dbReference type="PANTHER" id="PTHR43051:SF1">
    <property type="entry name" value="POLYNUCLEOTIDE ADENYLYLTRANSFERASE FAMILY PROTEIN"/>
    <property type="match status" value="1"/>
</dbReference>
<dbReference type="GO" id="GO:0003723">
    <property type="term" value="F:RNA binding"/>
    <property type="evidence" value="ECO:0007669"/>
    <property type="project" value="UniProtKB-UniRule"/>
</dbReference>
<evidence type="ECO:0000259" key="12">
    <source>
        <dbReference type="Pfam" id="PF12627"/>
    </source>
</evidence>
<dbReference type="AlphaFoldDB" id="A0A5S3Z475"/>
<organism evidence="13 14">
    <name type="scientific">Pseudoalteromonas ruthenica</name>
    <dbReference type="NCBI Taxonomy" id="151081"/>
    <lineage>
        <taxon>Bacteria</taxon>
        <taxon>Pseudomonadati</taxon>
        <taxon>Pseudomonadota</taxon>
        <taxon>Gammaproteobacteria</taxon>
        <taxon>Alteromonadales</taxon>
        <taxon>Pseudoalteromonadaceae</taxon>
        <taxon>Pseudoalteromonas</taxon>
    </lineage>
</organism>
<evidence type="ECO:0000256" key="7">
    <source>
        <dbReference type="HAMAP-Rule" id="MF_00957"/>
    </source>
</evidence>
<dbReference type="SUPFAM" id="SSF81891">
    <property type="entry name" value="Poly A polymerase C-terminal region-like"/>
    <property type="match status" value="1"/>
</dbReference>
<comment type="catalytic activity">
    <reaction evidence="7">
        <text>RNA(n) + ATP = RNA(n)-3'-adenine ribonucleotide + diphosphate</text>
        <dbReference type="Rhea" id="RHEA:11332"/>
        <dbReference type="Rhea" id="RHEA-COMP:14527"/>
        <dbReference type="Rhea" id="RHEA-COMP:17347"/>
        <dbReference type="ChEBI" id="CHEBI:30616"/>
        <dbReference type="ChEBI" id="CHEBI:33019"/>
        <dbReference type="ChEBI" id="CHEBI:140395"/>
        <dbReference type="ChEBI" id="CHEBI:173115"/>
        <dbReference type="EC" id="2.7.7.19"/>
    </reaction>
</comment>
<evidence type="ECO:0000256" key="9">
    <source>
        <dbReference type="SAM" id="MobiDB-lite"/>
    </source>
</evidence>
<feature type="region of interest" description="Disordered" evidence="9">
    <location>
        <begin position="450"/>
        <end position="476"/>
    </location>
</feature>
<dbReference type="Pfam" id="PF12627">
    <property type="entry name" value="PolyA_pol_RNAbd"/>
    <property type="match status" value="1"/>
</dbReference>
<dbReference type="NCBIfam" id="TIGR01942">
    <property type="entry name" value="pcnB"/>
    <property type="match status" value="1"/>
</dbReference>
<reference evidence="14" key="2">
    <citation type="submission" date="2019-06" db="EMBL/GenBank/DDBJ databases">
        <title>Co-occurence of chitin degradation, pigmentation and bioactivity in marine Pseudoalteromonas.</title>
        <authorList>
            <person name="Sonnenschein E.C."/>
            <person name="Bech P.K."/>
        </authorList>
    </citation>
    <scope>NUCLEOTIDE SEQUENCE [LARGE SCALE GENOMIC DNA]</scope>
    <source>
        <strain evidence="14">S2897</strain>
    </source>
</reference>
<dbReference type="RefSeq" id="WP_138548519.1">
    <property type="nucleotide sequence ID" value="NZ_PNCG01000014.1"/>
</dbReference>
<evidence type="ECO:0000256" key="2">
    <source>
        <dbReference type="ARBA" id="ARBA00022679"/>
    </source>
</evidence>
<dbReference type="Pfam" id="PF01743">
    <property type="entry name" value="PolyA_pol"/>
    <property type="match status" value="1"/>
</dbReference>
<dbReference type="GO" id="GO:0043633">
    <property type="term" value="P:polyadenylation-dependent RNA catabolic process"/>
    <property type="evidence" value="ECO:0007669"/>
    <property type="project" value="InterPro"/>
</dbReference>
<feature type="active site" evidence="7">
    <location>
        <position position="90"/>
    </location>
</feature>
<keyword evidence="5 7" id="KW-0694">RNA-binding</keyword>
<feature type="active site" evidence="7">
    <location>
        <position position="172"/>
    </location>
</feature>
<dbReference type="InterPro" id="IPR043519">
    <property type="entry name" value="NT_sf"/>
</dbReference>
<evidence type="ECO:0000259" key="10">
    <source>
        <dbReference type="Pfam" id="PF01743"/>
    </source>
</evidence>
<sequence>MQPRRAIIISKLFHFCRQALSAKEHIDAHSATVGTLDEPVIIPRSEHGISRSQFSPNALKVLYRLKDGGFEAYLVGGCVRDLLLGLQPKDFDVVTNATPEQVKKLFRNCRLIGRRFRLAHIVFGREIIEVATMRGHHEAQDSKNNVSQSSEHGQLLRDNVYGTIDEDAERRDFTINALYYSIKDFCIYDYANGVAAIKGRRIELIGDPETRYREDPVRMLRAIRFATKLDMSISSATAKPITELADLLAHIPPARLFEECLKLFLGGKAEANFHALRQYGLFKYLFPALDKLLDANPGGQEERFIAQMFANTDVRINGDKKVTPAFIFAALLWFPLLERCQLLMQRDQLPHFEALAAAMNQILSENAQHVAVPKRFTLGARDIWHIQHRFDKRGGQRAYCLSQQPRFKAAYDFMLLLVDSGQEDLKELADWWSAYLNADVNGQKMMVKALGGNNRPRRRRRSGGSRNRNKPKGESQ</sequence>
<dbReference type="Pfam" id="PF12626">
    <property type="entry name" value="PolyA_pol_arg_C"/>
    <property type="match status" value="1"/>
</dbReference>
<dbReference type="InterPro" id="IPR052191">
    <property type="entry name" value="tRNA_ntf/polyA_polymerase_I"/>
</dbReference>
<feature type="compositionally biased region" description="Basic residues" evidence="9">
    <location>
        <begin position="455"/>
        <end position="470"/>
    </location>
</feature>
<evidence type="ECO:0000313" key="13">
    <source>
        <dbReference type="EMBL" id="TMP86346.1"/>
    </source>
</evidence>
<evidence type="ECO:0000256" key="3">
    <source>
        <dbReference type="ARBA" id="ARBA00022741"/>
    </source>
</evidence>
<evidence type="ECO:0000256" key="8">
    <source>
        <dbReference type="RuleBase" id="RU003953"/>
    </source>
</evidence>
<dbReference type="EC" id="2.7.7.19" evidence="7"/>
<dbReference type="InterPro" id="IPR025866">
    <property type="entry name" value="PolyA_pol_arg_C_dom"/>
</dbReference>
<proteinExistence type="inferred from homology"/>
<feature type="domain" description="Poly A polymerase head" evidence="10">
    <location>
        <begin position="72"/>
        <end position="202"/>
    </location>
</feature>
<accession>A0A5S3Z475</accession>